<evidence type="ECO:0000256" key="4">
    <source>
        <dbReference type="ARBA" id="ARBA00022741"/>
    </source>
</evidence>
<organism evidence="12 13">
    <name type="scientific">Paenibacillus amylolyticus</name>
    <dbReference type="NCBI Taxonomy" id="1451"/>
    <lineage>
        <taxon>Bacteria</taxon>
        <taxon>Bacillati</taxon>
        <taxon>Bacillota</taxon>
        <taxon>Bacilli</taxon>
        <taxon>Bacillales</taxon>
        <taxon>Paenibacillaceae</taxon>
        <taxon>Paenibacillus</taxon>
    </lineage>
</organism>
<keyword evidence="7" id="KW-0902">Two-component regulatory system</keyword>
<dbReference type="CDD" id="cd00082">
    <property type="entry name" value="HisKA"/>
    <property type="match status" value="1"/>
</dbReference>
<evidence type="ECO:0000256" key="7">
    <source>
        <dbReference type="ARBA" id="ARBA00023012"/>
    </source>
</evidence>
<comment type="catalytic activity">
    <reaction evidence="1">
        <text>ATP + protein L-histidine = ADP + protein N-phospho-L-histidine.</text>
        <dbReference type="EC" id="2.7.13.3"/>
    </reaction>
</comment>
<feature type="transmembrane region" description="Helical" evidence="9">
    <location>
        <begin position="236"/>
        <end position="255"/>
    </location>
</feature>
<feature type="transmembrane region" description="Helical" evidence="9">
    <location>
        <begin position="267"/>
        <end position="291"/>
    </location>
</feature>
<dbReference type="GO" id="GO:0000155">
    <property type="term" value="F:phosphorelay sensor kinase activity"/>
    <property type="evidence" value="ECO:0007669"/>
    <property type="project" value="InterPro"/>
</dbReference>
<feature type="transmembrane region" description="Helical" evidence="9">
    <location>
        <begin position="7"/>
        <end position="26"/>
    </location>
</feature>
<dbReference type="SUPFAM" id="SSF47384">
    <property type="entry name" value="Homodimeric domain of signal transducing histidine kinase"/>
    <property type="match status" value="1"/>
</dbReference>
<feature type="transmembrane region" description="Helical" evidence="9">
    <location>
        <begin position="327"/>
        <end position="349"/>
    </location>
</feature>
<evidence type="ECO:0000313" key="13">
    <source>
        <dbReference type="Proteomes" id="UP000069697"/>
    </source>
</evidence>
<dbReference type="PROSITE" id="PS50109">
    <property type="entry name" value="HIS_KIN"/>
    <property type="match status" value="2"/>
</dbReference>
<proteinExistence type="predicted"/>
<dbReference type="Gene3D" id="2.60.120.260">
    <property type="entry name" value="Galactose-binding domain-like"/>
    <property type="match status" value="1"/>
</dbReference>
<dbReference type="InterPro" id="IPR036890">
    <property type="entry name" value="HATPase_C_sf"/>
</dbReference>
<dbReference type="PANTHER" id="PTHR34220">
    <property type="entry name" value="SENSOR HISTIDINE KINASE YPDA"/>
    <property type="match status" value="1"/>
</dbReference>
<dbReference type="Proteomes" id="UP000069697">
    <property type="component" value="Unassembled WGS sequence"/>
</dbReference>
<dbReference type="InterPro" id="IPR010559">
    <property type="entry name" value="Sig_transdc_His_kin_internal"/>
</dbReference>
<feature type="domain" description="Histidine kinase" evidence="10">
    <location>
        <begin position="434"/>
        <end position="653"/>
    </location>
</feature>
<evidence type="ECO:0000259" key="10">
    <source>
        <dbReference type="PROSITE" id="PS50109"/>
    </source>
</evidence>
<evidence type="ECO:0000256" key="1">
    <source>
        <dbReference type="ARBA" id="ARBA00000085"/>
    </source>
</evidence>
<dbReference type="EMBL" id="BCNV01000004">
    <property type="protein sequence ID" value="GAS83844.1"/>
    <property type="molecule type" value="Genomic_DNA"/>
</dbReference>
<keyword evidence="3" id="KW-0808">Transferase</keyword>
<dbReference type="Gene3D" id="3.30.565.10">
    <property type="entry name" value="Histidine kinase-like ATPase, C-terminal domain"/>
    <property type="match status" value="2"/>
</dbReference>
<dbReference type="GO" id="GO:0005524">
    <property type="term" value="F:ATP binding"/>
    <property type="evidence" value="ECO:0007669"/>
    <property type="project" value="UniProtKB-KW"/>
</dbReference>
<sequence length="1034" mass="117441">MSRTRFITFIIGVVALFIALNVLSFLEDEHAPKAHEGVLDLRQVGGLKKGDIALNGEWLFYPGQLLDGTEETRAHEYIATVPGNWQSAIEPYLHQGAFGYGTYRLKILLDAEGESAQQIALRVPLIRTAHTLFVNGVHIGSNGVVSTSAGQYSPQVEPYISHTEISGTEVNIDVQVANYDFVNSGGMIEPIHIGSMDAIYQSQQRNVAFEFGILVVFGFLSMIFGFMHYQSPRSGWIYMSLFFISMMITSSYQGTRLLFWLWPDLTYATGFIIYFLSIVSLTFWMFMFVACQLETVIKRWVRYAVYIFNAVFIILLFVLPIDMVSHLVGVLVIQNVAVYSYSLVILLRSFRGGDPVAGHRFLAFFIFAAHSLSNLLLQLGLTHMGDWYFIQVFLFSGLFILMFVQQFVLTYRRLKRLSLEMKRVERFKNEFMANISDQMKTPLQALISIADARLQSDHHLTADQRQDLQLLTSVGWMMRSMVDDLLDFSQIREQQIYLTIRSVDFYALVDEVVERVRYMVYDHSIEITSHVDKTLPRVAADEQRLHQILAGVLQHSLKVTVTGTIQVEASVVNGMVEVRVHMQGDAISMEQTSLTRALFESRLDQDHAHMHHNPDAPGLYLVKALTELHHGTVHVPDSASGEMDIILTLPLSADSFRDETQVVLSPMVEQKAAVQSVDNHTLNISVNRSKRSLSSMYHIMIVDDDALNLNLLLPILNLDDYHVTVVRNPEEIMQSMHPLHEMDLIIVNRTLSGISGTVICGKIREQYTMFELPILLLISAWQGDRALETGLAGANDFLRKPVEGSELRVRVRTLLQMKRSVAERIRMELAFLQAQIKPHFLFNTLNSIAALSKSKPAQMNELLNELGNYLRESFRFDNTNPLTPFDRELKLVQSYLHIEKVRFDDWLDFKIEVLTSTNFRVPPLTIQPLVENAVRHGIMRRAEGGRILIRVTRDEQFILITVKDDGVGMSPETLERIMEGPTLEGGIGIRNIERRLKQLFGWGLLIHSSLEQGTEIQVRLPIEKVGFHESDTGG</sequence>
<dbReference type="Pfam" id="PF06580">
    <property type="entry name" value="His_kinase"/>
    <property type="match status" value="1"/>
</dbReference>
<dbReference type="InterPro" id="IPR008979">
    <property type="entry name" value="Galactose-bd-like_sf"/>
</dbReference>
<comment type="caution">
    <text evidence="12">The sequence shown here is derived from an EMBL/GenBank/DDBJ whole genome shotgun (WGS) entry which is preliminary data.</text>
</comment>
<keyword evidence="9" id="KW-0472">Membrane</keyword>
<dbReference type="InterPro" id="IPR001789">
    <property type="entry name" value="Sig_transdc_resp-reg_receiver"/>
</dbReference>
<dbReference type="Gene3D" id="1.10.287.130">
    <property type="match status" value="1"/>
</dbReference>
<protein>
    <recommendedName>
        <fullName evidence="2">histidine kinase</fullName>
        <ecNumber evidence="2">2.7.13.3</ecNumber>
    </recommendedName>
</protein>
<dbReference type="InterPro" id="IPR005467">
    <property type="entry name" value="His_kinase_dom"/>
</dbReference>
<feature type="transmembrane region" description="Helical" evidence="9">
    <location>
        <begin position="207"/>
        <end position="229"/>
    </location>
</feature>
<feature type="transmembrane region" description="Helical" evidence="9">
    <location>
        <begin position="387"/>
        <end position="411"/>
    </location>
</feature>
<reference evidence="13" key="2">
    <citation type="submission" date="2016-01" db="EMBL/GenBank/DDBJ databases">
        <title>Draft Genome Sequence of Paenibacillus amylolyticus Heshi-A3 that Was Isolated from Fermented Rice Bran with Aging Salted Mackerel, Which Was Named Heshiko as Traditional Fermented Seafood in Japan.</title>
        <authorList>
            <person name="Akuzawa S."/>
            <person name="Nakagawa J."/>
            <person name="Kanekatsu T."/>
            <person name="Kubota E."/>
            <person name="Ohtake R."/>
            <person name="Suzuki T."/>
            <person name="Kanesaki Y."/>
        </authorList>
    </citation>
    <scope>NUCLEOTIDE SEQUENCE [LARGE SCALE GENOMIC DNA]</scope>
    <source>
        <strain evidence="13">Heshi-A3</strain>
    </source>
</reference>
<evidence type="ECO:0000256" key="8">
    <source>
        <dbReference type="PROSITE-ProRule" id="PRU00169"/>
    </source>
</evidence>
<keyword evidence="4" id="KW-0547">Nucleotide-binding</keyword>
<dbReference type="SMART" id="SM00448">
    <property type="entry name" value="REC"/>
    <property type="match status" value="1"/>
</dbReference>
<gene>
    <name evidence="12" type="ORF">PAHA3_3946</name>
</gene>
<dbReference type="Pfam" id="PF00512">
    <property type="entry name" value="HisKA"/>
    <property type="match status" value="1"/>
</dbReference>
<evidence type="ECO:0000313" key="12">
    <source>
        <dbReference type="EMBL" id="GAS83844.1"/>
    </source>
</evidence>
<dbReference type="SUPFAM" id="SSF49785">
    <property type="entry name" value="Galactose-binding domain-like"/>
    <property type="match status" value="1"/>
</dbReference>
<dbReference type="SMART" id="SM00388">
    <property type="entry name" value="HisKA"/>
    <property type="match status" value="1"/>
</dbReference>
<dbReference type="Gene3D" id="3.40.50.2300">
    <property type="match status" value="1"/>
</dbReference>
<keyword evidence="5" id="KW-0418">Kinase</keyword>
<evidence type="ECO:0000259" key="11">
    <source>
        <dbReference type="PROSITE" id="PS50110"/>
    </source>
</evidence>
<dbReference type="InterPro" id="IPR036097">
    <property type="entry name" value="HisK_dim/P_sf"/>
</dbReference>
<dbReference type="RefSeq" id="WP_062836357.1">
    <property type="nucleotide sequence ID" value="NZ_BCNV01000004.1"/>
</dbReference>
<dbReference type="InterPro" id="IPR003661">
    <property type="entry name" value="HisK_dim/P_dom"/>
</dbReference>
<name>A0A100VPV0_PAEAM</name>
<dbReference type="InterPro" id="IPR050640">
    <property type="entry name" value="Bact_2-comp_sensor_kinase"/>
</dbReference>
<evidence type="ECO:0000256" key="2">
    <source>
        <dbReference type="ARBA" id="ARBA00012438"/>
    </source>
</evidence>
<evidence type="ECO:0000256" key="5">
    <source>
        <dbReference type="ARBA" id="ARBA00022777"/>
    </source>
</evidence>
<dbReference type="InterPro" id="IPR003594">
    <property type="entry name" value="HATPase_dom"/>
</dbReference>
<dbReference type="EC" id="2.7.13.3" evidence="2"/>
<dbReference type="SUPFAM" id="SSF55874">
    <property type="entry name" value="ATPase domain of HSP90 chaperone/DNA topoisomerase II/histidine kinase"/>
    <property type="match status" value="2"/>
</dbReference>
<feature type="domain" description="Response regulatory" evidence="11">
    <location>
        <begin position="698"/>
        <end position="815"/>
    </location>
</feature>
<keyword evidence="9" id="KW-1133">Transmembrane helix</keyword>
<dbReference type="Pfam" id="PF02518">
    <property type="entry name" value="HATPase_c"/>
    <property type="match status" value="2"/>
</dbReference>
<comment type="caution">
    <text evidence="8">Lacks conserved residue(s) required for the propagation of feature annotation.</text>
</comment>
<dbReference type="Pfam" id="PF00072">
    <property type="entry name" value="Response_reg"/>
    <property type="match status" value="1"/>
</dbReference>
<dbReference type="PANTHER" id="PTHR34220:SF7">
    <property type="entry name" value="SENSOR HISTIDINE KINASE YPDA"/>
    <property type="match status" value="1"/>
</dbReference>
<dbReference type="AlphaFoldDB" id="A0A100VPV0"/>
<evidence type="ECO:0000256" key="9">
    <source>
        <dbReference type="SAM" id="Phobius"/>
    </source>
</evidence>
<keyword evidence="6" id="KW-0067">ATP-binding</keyword>
<feature type="transmembrane region" description="Helical" evidence="9">
    <location>
        <begin position="303"/>
        <end position="321"/>
    </location>
</feature>
<accession>A0A100VPV0</accession>
<dbReference type="SMART" id="SM00387">
    <property type="entry name" value="HATPase_c"/>
    <property type="match status" value="2"/>
</dbReference>
<dbReference type="SUPFAM" id="SSF52172">
    <property type="entry name" value="CheY-like"/>
    <property type="match status" value="1"/>
</dbReference>
<feature type="transmembrane region" description="Helical" evidence="9">
    <location>
        <begin position="361"/>
        <end position="381"/>
    </location>
</feature>
<dbReference type="GO" id="GO:0016020">
    <property type="term" value="C:membrane"/>
    <property type="evidence" value="ECO:0007669"/>
    <property type="project" value="InterPro"/>
</dbReference>
<dbReference type="InterPro" id="IPR011006">
    <property type="entry name" value="CheY-like_superfamily"/>
</dbReference>
<feature type="domain" description="Histidine kinase" evidence="10">
    <location>
        <begin position="926"/>
        <end position="1024"/>
    </location>
</feature>
<evidence type="ECO:0000256" key="3">
    <source>
        <dbReference type="ARBA" id="ARBA00022679"/>
    </source>
</evidence>
<reference evidence="12 13" key="1">
    <citation type="journal article" date="2016" name="Genome Announc.">
        <title>Draft Genome Sequence of Paenibacillus amylolyticus Heshi-A3, Isolated from Fermented Rice Bran in a Japanese Fermented Seafood Dish.</title>
        <authorList>
            <person name="Akuzawa S."/>
            <person name="Nagaoka J."/>
            <person name="Kanekatsu M."/>
            <person name="Kubota E."/>
            <person name="Ohtake R."/>
            <person name="Suzuki T."/>
            <person name="Kanesaki Y."/>
        </authorList>
    </citation>
    <scope>NUCLEOTIDE SEQUENCE [LARGE SCALE GENOMIC DNA]</scope>
    <source>
        <strain evidence="12 13">Heshi-A3</strain>
    </source>
</reference>
<keyword evidence="9" id="KW-0812">Transmembrane</keyword>
<evidence type="ECO:0000256" key="6">
    <source>
        <dbReference type="ARBA" id="ARBA00022840"/>
    </source>
</evidence>
<dbReference type="PROSITE" id="PS50110">
    <property type="entry name" value="RESPONSE_REGULATORY"/>
    <property type="match status" value="1"/>
</dbReference>